<proteinExistence type="predicted"/>
<reference evidence="1" key="1">
    <citation type="journal article" date="2020" name="Nat. Commun.">
        <title>Large-scale genome sequencing of mycorrhizal fungi provides insights into the early evolution of symbiotic traits.</title>
        <authorList>
            <person name="Miyauchi S."/>
            <person name="Kiss E."/>
            <person name="Kuo A."/>
            <person name="Drula E."/>
            <person name="Kohler A."/>
            <person name="Sanchez-Garcia M."/>
            <person name="Morin E."/>
            <person name="Andreopoulos B."/>
            <person name="Barry K.W."/>
            <person name="Bonito G."/>
            <person name="Buee M."/>
            <person name="Carver A."/>
            <person name="Chen C."/>
            <person name="Cichocki N."/>
            <person name="Clum A."/>
            <person name="Culley D."/>
            <person name="Crous P.W."/>
            <person name="Fauchery L."/>
            <person name="Girlanda M."/>
            <person name="Hayes R.D."/>
            <person name="Keri Z."/>
            <person name="LaButti K."/>
            <person name="Lipzen A."/>
            <person name="Lombard V."/>
            <person name="Magnuson J."/>
            <person name="Maillard F."/>
            <person name="Murat C."/>
            <person name="Nolan M."/>
            <person name="Ohm R.A."/>
            <person name="Pangilinan J."/>
            <person name="Pereira M.F."/>
            <person name="Perotto S."/>
            <person name="Peter M."/>
            <person name="Pfister S."/>
            <person name="Riley R."/>
            <person name="Sitrit Y."/>
            <person name="Stielow J.B."/>
            <person name="Szollosi G."/>
            <person name="Zifcakova L."/>
            <person name="Stursova M."/>
            <person name="Spatafora J.W."/>
            <person name="Tedersoo L."/>
            <person name="Vaario L.M."/>
            <person name="Yamada A."/>
            <person name="Yan M."/>
            <person name="Wang P."/>
            <person name="Xu J."/>
            <person name="Bruns T."/>
            <person name="Baldrian P."/>
            <person name="Vilgalys R."/>
            <person name="Dunand C."/>
            <person name="Henrissat B."/>
            <person name="Grigoriev I.V."/>
            <person name="Hibbett D."/>
            <person name="Nagy L.G."/>
            <person name="Martin F.M."/>
        </authorList>
    </citation>
    <scope>NUCLEOTIDE SEQUENCE</scope>
    <source>
        <strain evidence="1">UP504</strain>
    </source>
</reference>
<comment type="caution">
    <text evidence="1">The sequence shown here is derived from an EMBL/GenBank/DDBJ whole genome shotgun (WGS) entry which is preliminary data.</text>
</comment>
<dbReference type="EMBL" id="MU129118">
    <property type="protein sequence ID" value="KAF9506249.1"/>
    <property type="molecule type" value="Genomic_DNA"/>
</dbReference>
<dbReference type="AlphaFoldDB" id="A0A9P6AJ17"/>
<keyword evidence="2" id="KW-1185">Reference proteome</keyword>
<evidence type="ECO:0000313" key="1">
    <source>
        <dbReference type="EMBL" id="KAF9506249.1"/>
    </source>
</evidence>
<protein>
    <submittedName>
        <fullName evidence="1">Uncharacterized protein</fullName>
    </submittedName>
</protein>
<gene>
    <name evidence="1" type="ORF">BS47DRAFT_1367492</name>
</gene>
<name>A0A9P6AJ17_9AGAM</name>
<evidence type="ECO:0000313" key="2">
    <source>
        <dbReference type="Proteomes" id="UP000886523"/>
    </source>
</evidence>
<dbReference type="Proteomes" id="UP000886523">
    <property type="component" value="Unassembled WGS sequence"/>
</dbReference>
<sequence>MYRALCSTAIPLLGVTPSTSLSETGHIKLGLVNNDNKDEVVTNKSTTNPYCVSGRYKRSKTFKLNVWKEDDGDMVEEQGYLSSGLNLGSDQFLDSGQGQNLNLT</sequence>
<organism evidence="1 2">
    <name type="scientific">Hydnum rufescens UP504</name>
    <dbReference type="NCBI Taxonomy" id="1448309"/>
    <lineage>
        <taxon>Eukaryota</taxon>
        <taxon>Fungi</taxon>
        <taxon>Dikarya</taxon>
        <taxon>Basidiomycota</taxon>
        <taxon>Agaricomycotina</taxon>
        <taxon>Agaricomycetes</taxon>
        <taxon>Cantharellales</taxon>
        <taxon>Hydnaceae</taxon>
        <taxon>Hydnum</taxon>
    </lineage>
</organism>
<accession>A0A9P6AJ17</accession>